<keyword evidence="4" id="KW-1185">Reference proteome</keyword>
<organism evidence="3 4">
    <name type="scientific">Krasilnikovia cinnamomea</name>
    <dbReference type="NCBI Taxonomy" id="349313"/>
    <lineage>
        <taxon>Bacteria</taxon>
        <taxon>Bacillati</taxon>
        <taxon>Actinomycetota</taxon>
        <taxon>Actinomycetes</taxon>
        <taxon>Micromonosporales</taxon>
        <taxon>Micromonosporaceae</taxon>
        <taxon>Krasilnikovia</taxon>
    </lineage>
</organism>
<reference evidence="3 4" key="1">
    <citation type="submission" date="2019-02" db="EMBL/GenBank/DDBJ databases">
        <title>Sequencing the genomes of 1000 actinobacteria strains.</title>
        <authorList>
            <person name="Klenk H.-P."/>
        </authorList>
    </citation>
    <scope>NUCLEOTIDE SEQUENCE [LARGE SCALE GENOMIC DNA]</scope>
    <source>
        <strain evidence="3 4">DSM 45162</strain>
    </source>
</reference>
<dbReference type="EMBL" id="SHKY01000001">
    <property type="protein sequence ID" value="RZU54470.1"/>
    <property type="molecule type" value="Genomic_DNA"/>
</dbReference>
<proteinExistence type="predicted"/>
<feature type="transmembrane region" description="Helical" evidence="1">
    <location>
        <begin position="221"/>
        <end position="238"/>
    </location>
</feature>
<feature type="transmembrane region" description="Helical" evidence="1">
    <location>
        <begin position="35"/>
        <end position="58"/>
    </location>
</feature>
<dbReference type="AlphaFoldDB" id="A0A4Q7ZTC0"/>
<dbReference type="InterPro" id="IPR050039">
    <property type="entry name" value="MAB_1171c-like"/>
</dbReference>
<evidence type="ECO:0000256" key="1">
    <source>
        <dbReference type="SAM" id="Phobius"/>
    </source>
</evidence>
<evidence type="ECO:0000313" key="3">
    <source>
        <dbReference type="EMBL" id="RZU54470.1"/>
    </source>
</evidence>
<feature type="transmembrane region" description="Helical" evidence="1">
    <location>
        <begin position="102"/>
        <end position="122"/>
    </location>
</feature>
<dbReference type="RefSeq" id="WP_130512818.1">
    <property type="nucleotide sequence ID" value="NZ_SHKY01000001.1"/>
</dbReference>
<sequence>MHDLIYGVGALAGWIAFAYKANHLRHDRSNPALRAMTAAFGFAAVAFTLTVGPVYQPIDAALGVPNLTKLLIHSCMVLFSVFALQLLAYWRYPARRARRRARMQLVAGLIVLATMATLILLAPIHDRYTIHFWKTHAGQTLMLGYLTLFLLALSSGLLVIAWRAGQFAALAQDLPWLRRGLRITSVGALLSFGYCVCRGGYLVLLAAGVHADPLVDIAEPFATAGLIVFLAGLTMPSWGPRTRLEQRGAYRALEPLWSALHRAFPEIALHGSPHGDVAAVGDLDYRLYRRMVEIWDGRLALRPYVADPYPEPEPDLRRRAEAEARAIRDGLRNHSEGRTFAVPAGEERHEARGHELAWLVAVSRSFAHATDTRELDHA</sequence>
<feature type="transmembrane region" description="Helical" evidence="1">
    <location>
        <begin position="183"/>
        <end position="209"/>
    </location>
</feature>
<protein>
    <recommendedName>
        <fullName evidence="2">DUF6545 domain-containing protein</fullName>
    </recommendedName>
</protein>
<dbReference type="OrthoDB" id="3685619at2"/>
<accession>A0A4Q7ZTC0</accession>
<keyword evidence="1" id="KW-1133">Transmembrane helix</keyword>
<dbReference type="NCBIfam" id="NF042915">
    <property type="entry name" value="MAB_1171c_fam"/>
    <property type="match status" value="1"/>
</dbReference>
<feature type="transmembrane region" description="Helical" evidence="1">
    <location>
        <begin position="6"/>
        <end position="23"/>
    </location>
</feature>
<feature type="transmembrane region" description="Helical" evidence="1">
    <location>
        <begin position="142"/>
        <end position="162"/>
    </location>
</feature>
<gene>
    <name evidence="3" type="ORF">EV385_6421</name>
</gene>
<dbReference type="Proteomes" id="UP000292564">
    <property type="component" value="Unassembled WGS sequence"/>
</dbReference>
<feature type="domain" description="DUF6545" evidence="2">
    <location>
        <begin position="245"/>
        <end position="367"/>
    </location>
</feature>
<evidence type="ECO:0000259" key="2">
    <source>
        <dbReference type="Pfam" id="PF20182"/>
    </source>
</evidence>
<dbReference type="InterPro" id="IPR046675">
    <property type="entry name" value="DUF6545"/>
</dbReference>
<evidence type="ECO:0000313" key="4">
    <source>
        <dbReference type="Proteomes" id="UP000292564"/>
    </source>
</evidence>
<comment type="caution">
    <text evidence="3">The sequence shown here is derived from an EMBL/GenBank/DDBJ whole genome shotgun (WGS) entry which is preliminary data.</text>
</comment>
<dbReference type="Pfam" id="PF20182">
    <property type="entry name" value="DUF6545"/>
    <property type="match status" value="1"/>
</dbReference>
<feature type="transmembrane region" description="Helical" evidence="1">
    <location>
        <begin position="70"/>
        <end position="90"/>
    </location>
</feature>
<keyword evidence="1" id="KW-0472">Membrane</keyword>
<name>A0A4Q7ZTC0_9ACTN</name>
<keyword evidence="1" id="KW-0812">Transmembrane</keyword>